<dbReference type="EMBL" id="JAPFFJ010000004">
    <property type="protein sequence ID" value="KAJ6428995.1"/>
    <property type="molecule type" value="Genomic_DNA"/>
</dbReference>
<evidence type="ECO:0000259" key="9">
    <source>
        <dbReference type="PROSITE" id="PS51294"/>
    </source>
</evidence>
<dbReference type="GO" id="GO:0003677">
    <property type="term" value="F:DNA binding"/>
    <property type="evidence" value="ECO:0007669"/>
    <property type="project" value="UniProtKB-KW"/>
</dbReference>
<evidence type="ECO:0000259" key="8">
    <source>
        <dbReference type="PROSITE" id="PS51293"/>
    </source>
</evidence>
<evidence type="ECO:0000256" key="1">
    <source>
        <dbReference type="ARBA" id="ARBA00004123"/>
    </source>
</evidence>
<dbReference type="GO" id="GO:0008270">
    <property type="term" value="F:zinc ion binding"/>
    <property type="evidence" value="ECO:0007669"/>
    <property type="project" value="UniProtKB-KW"/>
</dbReference>
<evidence type="ECO:0000256" key="6">
    <source>
        <dbReference type="ARBA" id="ARBA00023242"/>
    </source>
</evidence>
<dbReference type="InterPro" id="IPR017930">
    <property type="entry name" value="Myb_dom"/>
</dbReference>
<evidence type="ECO:0000256" key="3">
    <source>
        <dbReference type="ARBA" id="ARBA00022771"/>
    </source>
</evidence>
<evidence type="ECO:0000256" key="2">
    <source>
        <dbReference type="ARBA" id="ARBA00022723"/>
    </source>
</evidence>
<keyword evidence="3" id="KW-0863">Zinc-finger</keyword>
<organism evidence="10 11">
    <name type="scientific">Salix udensis</name>
    <dbReference type="NCBI Taxonomy" id="889485"/>
    <lineage>
        <taxon>Eukaryota</taxon>
        <taxon>Viridiplantae</taxon>
        <taxon>Streptophyta</taxon>
        <taxon>Embryophyta</taxon>
        <taxon>Tracheophyta</taxon>
        <taxon>Spermatophyta</taxon>
        <taxon>Magnoliopsida</taxon>
        <taxon>eudicotyledons</taxon>
        <taxon>Gunneridae</taxon>
        <taxon>Pentapetalae</taxon>
        <taxon>rosids</taxon>
        <taxon>fabids</taxon>
        <taxon>Malpighiales</taxon>
        <taxon>Salicaceae</taxon>
        <taxon>Saliceae</taxon>
        <taxon>Salix</taxon>
    </lineage>
</organism>
<feature type="domain" description="SANT" evidence="8">
    <location>
        <begin position="572"/>
        <end position="623"/>
    </location>
</feature>
<dbReference type="AlphaFoldDB" id="A0AAD6KSM8"/>
<evidence type="ECO:0000313" key="11">
    <source>
        <dbReference type="Proteomes" id="UP001162972"/>
    </source>
</evidence>
<keyword evidence="6" id="KW-0539">Nucleus</keyword>
<sequence>MPLQSFPFQGMLLHVLLPQHHLKTFTSRKKARLGWGEGLAKYEKKKVEGPDTSENKDEVAVYASNVEPIQSQTSNLSEKSHGVMGFSDCASPATPSSVACSSSPGLEEKTLVKSTDAYNAVSNSCGSPGVGSQCQMEGLSFNLEKMEVSLVANLGSSLADLLQYYDPSSMDSSFVRSTAMNKLLVWKGDISKSLELTESEIESLENELKSMRFESGNRCPCPAASSPHPFESDAKPCNVQGVASNCVPPSPLLVASCGDGIVEKVSFCNGELEEVHADVKDDFDSPVTATSKPAESVSLTRADSSTVTVKDDFYAIQSARMNLEGAVPCADEEENGIFTCKEDLPSVDVMSDKSGEYNLCNLILASNKESASRASEVFNKLLPSEQCRFDFSGVTNGSSWQSDALVVEKIARRKQLLRFKERAVTLKFKAFHHLWKEDMQRKYRVKSQKKWEQSLRTTQSGFQKHRSSIRARLSSPVVGKLGCKADLYSVCVYNLYIIWTSGVNLAGNLSLDPATEILNFTSKLLSDSQVKLYRNALKMPALILDKKEKIVSRFISSNGLVEDPWAIEKEKAMINPWTSDEKEIFMHKLATFGKDFQKIASFLDHKSTADCVEFYYKNHKSDCFEKIKKSKQTKSSTNYLVASSTKWNRELNAVSLDILGAASLMAAGADHAVNSQRLCSSRIFPSGYCNSKITEGHDGVLEDSSILDVLGSERETVAADVLAGICGSMSSEVMSSCTTTSVNLVEGYREWKCQKVDSVAKPPLTFDVTQNYDEETCSDESYEEMDPADWTDEEKYIFIQAVSSYGKDFAMISHAVRTRTRDQCKVFFSKARKCLGLDLMHPGPRNFGTPVSNIGNEGGSDTEDACAIETGSAISSDMLDSKIDQLSVVNTEHNESDAEERIRLHADLEGTEDNNASGILDQNDSKIVDKMVSDSAFVADTIVMNSVNQLESVQAQKVLIVSTNAESERDQAAGKSVFVAEAGPVGGAVDVSTSNAITAAELKAVAEVSNDGMENGFPGTRTSVA</sequence>
<keyword evidence="11" id="KW-1185">Reference proteome</keyword>
<keyword evidence="4" id="KW-0862">Zinc</keyword>
<keyword evidence="2" id="KW-0479">Metal-binding</keyword>
<dbReference type="EMBL" id="JAPFFJ010000004">
    <property type="protein sequence ID" value="KAJ6428993.1"/>
    <property type="molecule type" value="Genomic_DNA"/>
</dbReference>
<reference evidence="10" key="1">
    <citation type="submission" date="2022-10" db="EMBL/GenBank/DDBJ databases">
        <authorList>
            <person name="Hyden B.L."/>
            <person name="Feng K."/>
            <person name="Yates T."/>
            <person name="Jawdy S."/>
            <person name="Smart L.B."/>
            <person name="Muchero W."/>
        </authorList>
    </citation>
    <scope>NUCLEOTIDE SEQUENCE</scope>
    <source>
        <tissue evidence="10">Shoot tip</tissue>
    </source>
</reference>
<keyword evidence="5" id="KW-0238">DNA-binding</keyword>
<gene>
    <name evidence="10" type="ORF">OIU84_020603</name>
</gene>
<comment type="caution">
    <text evidence="10">The sequence shown here is derived from an EMBL/GenBank/DDBJ whole genome shotgun (WGS) entry which is preliminary data.</text>
</comment>
<dbReference type="FunFam" id="1.10.10.60:FF:000012">
    <property type="entry name" value="Metastasis-associated 1 family, member 3"/>
    <property type="match status" value="1"/>
</dbReference>
<dbReference type="PROSITE" id="PS51294">
    <property type="entry name" value="HTH_MYB"/>
    <property type="match status" value="1"/>
</dbReference>
<dbReference type="GO" id="GO:0005634">
    <property type="term" value="C:nucleus"/>
    <property type="evidence" value="ECO:0007669"/>
    <property type="project" value="UniProtKB-SubCell"/>
</dbReference>
<dbReference type="Gene3D" id="1.20.58.1880">
    <property type="match status" value="1"/>
</dbReference>
<dbReference type="Gene3D" id="1.10.10.60">
    <property type="entry name" value="Homeodomain-like"/>
    <property type="match status" value="1"/>
</dbReference>
<dbReference type="Proteomes" id="UP001162972">
    <property type="component" value="Chromosome 8"/>
</dbReference>
<dbReference type="PANTHER" id="PTHR47340:SF1">
    <property type="entry name" value="DUPLICATED HOMEODOMAIN-LIKE SUPERFAMILY PROTEIN"/>
    <property type="match status" value="1"/>
</dbReference>
<proteinExistence type="predicted"/>
<dbReference type="CDD" id="cd00167">
    <property type="entry name" value="SANT"/>
    <property type="match status" value="1"/>
</dbReference>
<evidence type="ECO:0000256" key="7">
    <source>
        <dbReference type="SAM" id="Coils"/>
    </source>
</evidence>
<reference evidence="10 11" key="2">
    <citation type="journal article" date="2023" name="Int. J. Mol. Sci.">
        <title>De Novo Assembly and Annotation of 11 Diverse Shrub Willow (Salix) Genomes Reveals Novel Gene Organization in Sex-Linked Regions.</title>
        <authorList>
            <person name="Hyden B."/>
            <person name="Feng K."/>
            <person name="Yates T.B."/>
            <person name="Jawdy S."/>
            <person name="Cereghino C."/>
            <person name="Smart L.B."/>
            <person name="Muchero W."/>
        </authorList>
    </citation>
    <scope>NUCLEOTIDE SEQUENCE [LARGE SCALE GENOMIC DNA]</scope>
    <source>
        <tissue evidence="10">Shoot tip</tissue>
    </source>
</reference>
<feature type="domain" description="HTH myb-type" evidence="9">
    <location>
        <begin position="790"/>
        <end position="839"/>
    </location>
</feature>
<name>A0AAD6KSM8_9ROSI</name>
<evidence type="ECO:0000256" key="4">
    <source>
        <dbReference type="ARBA" id="ARBA00022833"/>
    </source>
</evidence>
<feature type="coiled-coil region" evidence="7">
    <location>
        <begin position="187"/>
        <end position="214"/>
    </location>
</feature>
<dbReference type="InterPro" id="IPR017884">
    <property type="entry name" value="SANT_dom"/>
</dbReference>
<dbReference type="InterPro" id="IPR009057">
    <property type="entry name" value="Homeodomain-like_sf"/>
</dbReference>
<accession>A0AAD6KSM8</accession>
<dbReference type="InterPro" id="IPR001005">
    <property type="entry name" value="SANT/Myb"/>
</dbReference>
<evidence type="ECO:0000313" key="10">
    <source>
        <dbReference type="EMBL" id="KAJ6428994.1"/>
    </source>
</evidence>
<dbReference type="PANTHER" id="PTHR47340">
    <property type="entry name" value="DUPLICATED HOMEODOMAIN-LIKE SUPERFAMILY PROTEIN"/>
    <property type="match status" value="1"/>
</dbReference>
<dbReference type="EMBL" id="JAPFFJ010000004">
    <property type="protein sequence ID" value="KAJ6428994.1"/>
    <property type="molecule type" value="Genomic_DNA"/>
</dbReference>
<dbReference type="Pfam" id="PF00249">
    <property type="entry name" value="Myb_DNA-binding"/>
    <property type="match status" value="2"/>
</dbReference>
<dbReference type="SMART" id="SM00717">
    <property type="entry name" value="SANT"/>
    <property type="match status" value="2"/>
</dbReference>
<keyword evidence="7" id="KW-0175">Coiled coil</keyword>
<dbReference type="PROSITE" id="PS51293">
    <property type="entry name" value="SANT"/>
    <property type="match status" value="2"/>
</dbReference>
<comment type="subcellular location">
    <subcellularLocation>
        <location evidence="1">Nucleus</location>
    </subcellularLocation>
</comment>
<evidence type="ECO:0000256" key="5">
    <source>
        <dbReference type="ARBA" id="ARBA00023125"/>
    </source>
</evidence>
<dbReference type="SUPFAM" id="SSF46689">
    <property type="entry name" value="Homeodomain-like"/>
    <property type="match status" value="2"/>
</dbReference>
<feature type="domain" description="SANT" evidence="8">
    <location>
        <begin position="789"/>
        <end position="836"/>
    </location>
</feature>
<protein>
    <submittedName>
        <fullName evidence="10">Uncharacterized protein</fullName>
    </submittedName>
</protein>